<dbReference type="AlphaFoldDB" id="A0A177JKN0"/>
<gene>
    <name evidence="1" type="ORF">AX777_21395</name>
</gene>
<accession>A0A177JKN0</accession>
<protein>
    <submittedName>
        <fullName evidence="1">Uncharacterized protein</fullName>
    </submittedName>
</protein>
<evidence type="ECO:0000313" key="1">
    <source>
        <dbReference type="EMBL" id="OAH41869.1"/>
    </source>
</evidence>
<dbReference type="EMBL" id="LSTR01000049">
    <property type="protein sequence ID" value="OAH41869.1"/>
    <property type="molecule type" value="Genomic_DNA"/>
</dbReference>
<proteinExistence type="predicted"/>
<dbReference type="RefSeq" id="WP_026108865.1">
    <property type="nucleotide sequence ID" value="NZ_LSTR01000049.1"/>
</dbReference>
<dbReference type="Proteomes" id="UP000077262">
    <property type="component" value="Unassembled WGS sequence"/>
</dbReference>
<organism evidence="1 2">
    <name type="scientific">Sphingobium yanoikuyae</name>
    <name type="common">Sphingomonas yanoikuyae</name>
    <dbReference type="NCBI Taxonomy" id="13690"/>
    <lineage>
        <taxon>Bacteria</taxon>
        <taxon>Pseudomonadati</taxon>
        <taxon>Pseudomonadota</taxon>
        <taxon>Alphaproteobacteria</taxon>
        <taxon>Sphingomonadales</taxon>
        <taxon>Sphingomonadaceae</taxon>
        <taxon>Sphingobium</taxon>
    </lineage>
</organism>
<evidence type="ECO:0000313" key="2">
    <source>
        <dbReference type="Proteomes" id="UP000077262"/>
    </source>
</evidence>
<reference evidence="1 2" key="1">
    <citation type="submission" date="2016-02" db="EMBL/GenBank/DDBJ databases">
        <authorList>
            <person name="Wen L."/>
            <person name="He K."/>
            <person name="Yang H."/>
        </authorList>
    </citation>
    <scope>NUCLEOTIDE SEQUENCE [LARGE SCALE GENOMIC DNA]</scope>
    <source>
        <strain evidence="1 2">CD09_2</strain>
    </source>
</reference>
<sequence length="79" mass="8648">MQRSLTDQDNAEPANELVWWREGIPAVCSIRFGSHRFPFRAGFFPVLRAASEDGAGGRSLSPAFGAHNFQTISHEDASA</sequence>
<name>A0A177JKN0_SPHYA</name>
<comment type="caution">
    <text evidence="1">The sequence shown here is derived from an EMBL/GenBank/DDBJ whole genome shotgun (WGS) entry which is preliminary data.</text>
</comment>